<dbReference type="Gene3D" id="3.40.50.80">
    <property type="entry name" value="Nucleotide-binding domain of ferredoxin-NADP reductase (FNR) module"/>
    <property type="match status" value="1"/>
</dbReference>
<comment type="similarity">
    <text evidence="1">Belongs to the SIP oxidoreductase family.</text>
</comment>
<dbReference type="InterPro" id="IPR013113">
    <property type="entry name" value="SIP_FAD-bd"/>
</dbReference>
<accession>A0ABN8DY42</accession>
<dbReference type="Gene3D" id="2.40.30.10">
    <property type="entry name" value="Translation factors"/>
    <property type="match status" value="1"/>
</dbReference>
<dbReference type="InterPro" id="IPR017927">
    <property type="entry name" value="FAD-bd_FR_type"/>
</dbReference>
<dbReference type="PROSITE" id="PS51384">
    <property type="entry name" value="FAD_FR"/>
    <property type="match status" value="1"/>
</dbReference>
<evidence type="ECO:0000259" key="2">
    <source>
        <dbReference type="PROSITE" id="PS51384"/>
    </source>
</evidence>
<dbReference type="Proteomes" id="UP000838748">
    <property type="component" value="Unassembled WGS sequence"/>
</dbReference>
<evidence type="ECO:0000313" key="4">
    <source>
        <dbReference type="Proteomes" id="UP000838748"/>
    </source>
</evidence>
<dbReference type="CDD" id="cd06193">
    <property type="entry name" value="siderophore_interacting"/>
    <property type="match status" value="1"/>
</dbReference>
<evidence type="ECO:0000256" key="1">
    <source>
        <dbReference type="ARBA" id="ARBA00035644"/>
    </source>
</evidence>
<dbReference type="RefSeq" id="WP_237359805.1">
    <property type="nucleotide sequence ID" value="NZ_CAKLDM010000001.1"/>
</dbReference>
<name>A0ABN8DY42_9VIBR</name>
<organism evidence="3 4">
    <name type="scientific">Vibrio marisflavi CECT 7928</name>
    <dbReference type="NCBI Taxonomy" id="634439"/>
    <lineage>
        <taxon>Bacteria</taxon>
        <taxon>Pseudomonadati</taxon>
        <taxon>Pseudomonadota</taxon>
        <taxon>Gammaproteobacteria</taxon>
        <taxon>Vibrionales</taxon>
        <taxon>Vibrionaceae</taxon>
        <taxon>Vibrio</taxon>
    </lineage>
</organism>
<dbReference type="Pfam" id="PF08021">
    <property type="entry name" value="FAD_binding_9"/>
    <property type="match status" value="2"/>
</dbReference>
<dbReference type="InterPro" id="IPR039261">
    <property type="entry name" value="FNR_nucleotide-bd"/>
</dbReference>
<dbReference type="EMBL" id="CAKLDM010000001">
    <property type="protein sequence ID" value="CAH0536387.1"/>
    <property type="molecule type" value="Genomic_DNA"/>
</dbReference>
<gene>
    <name evidence="3" type="primary">viuB</name>
    <name evidence="3" type="ORF">VMF7928_00397</name>
</gene>
<dbReference type="InterPro" id="IPR039374">
    <property type="entry name" value="SIP_fam"/>
</dbReference>
<dbReference type="Pfam" id="PF04954">
    <property type="entry name" value="SIP"/>
    <property type="match status" value="1"/>
</dbReference>
<dbReference type="SUPFAM" id="SSF63380">
    <property type="entry name" value="Riboflavin synthase domain-like"/>
    <property type="match status" value="1"/>
</dbReference>
<sequence length="245" mass="27601">MKKKRTTRLTRVSRILDLSPHLRRIIVSGDSLKDFPTGQEGCHVKVVLPDEGEFDGKKRSYTIRFFNPETYELAMDFVVNRHLGPATNWALQAKVGSEVGIAGPGPLKLTNFEHHSYLLVGDLTSINAINGYVPRFNKSADVTAIISVPTRADIVELDYEDSANTCWFVEDEAQVPLESFVEQVARKMSKDTHVFLGLEARTIRTLRPILQESLGFSRLNTFAVGYWKKGINADKFSMQKKLMPV</sequence>
<dbReference type="InterPro" id="IPR017938">
    <property type="entry name" value="Riboflavin_synthase-like_b-brl"/>
</dbReference>
<comment type="caution">
    <text evidence="3">The sequence shown here is derived from an EMBL/GenBank/DDBJ whole genome shotgun (WGS) entry which is preliminary data.</text>
</comment>
<proteinExistence type="inferred from homology"/>
<dbReference type="PANTHER" id="PTHR30157:SF0">
    <property type="entry name" value="NADPH-DEPENDENT FERRIC-CHELATE REDUCTASE"/>
    <property type="match status" value="1"/>
</dbReference>
<dbReference type="PANTHER" id="PTHR30157">
    <property type="entry name" value="FERRIC REDUCTASE, NADPH-DEPENDENT"/>
    <property type="match status" value="1"/>
</dbReference>
<protein>
    <submittedName>
        <fullName evidence="3">Vibriobactin utilization protein ViuB</fullName>
    </submittedName>
</protein>
<evidence type="ECO:0000313" key="3">
    <source>
        <dbReference type="EMBL" id="CAH0536387.1"/>
    </source>
</evidence>
<dbReference type="InterPro" id="IPR007037">
    <property type="entry name" value="SIP_rossman_dom"/>
</dbReference>
<keyword evidence="4" id="KW-1185">Reference proteome</keyword>
<feature type="domain" description="FAD-binding FR-type" evidence="2">
    <location>
        <begin position="2"/>
        <end position="111"/>
    </location>
</feature>
<reference evidence="3" key="1">
    <citation type="submission" date="2021-11" db="EMBL/GenBank/DDBJ databases">
        <authorList>
            <person name="Rodrigo-Torres L."/>
            <person name="Arahal R. D."/>
            <person name="Lucena T."/>
        </authorList>
    </citation>
    <scope>NUCLEOTIDE SEQUENCE</scope>
    <source>
        <strain evidence="3">CECT 7928</strain>
    </source>
</reference>